<dbReference type="InterPro" id="IPR050239">
    <property type="entry name" value="Sigma-70_RNA_pol_init_factors"/>
</dbReference>
<feature type="region of interest" description="Disordered" evidence="5">
    <location>
        <begin position="70"/>
        <end position="106"/>
    </location>
</feature>
<organism evidence="7 8">
    <name type="scientific">Streptomyces fuscus</name>
    <dbReference type="NCBI Taxonomy" id="3048495"/>
    <lineage>
        <taxon>Bacteria</taxon>
        <taxon>Bacillati</taxon>
        <taxon>Actinomycetota</taxon>
        <taxon>Actinomycetes</taxon>
        <taxon>Kitasatosporales</taxon>
        <taxon>Streptomycetaceae</taxon>
        <taxon>Streptomyces</taxon>
    </lineage>
</organism>
<proteinExistence type="predicted"/>
<dbReference type="InterPro" id="IPR013325">
    <property type="entry name" value="RNA_pol_sigma_r2"/>
</dbReference>
<sequence>MTTEVDAGSPAALHARLLAAAGPQRTLTPLAVRQLVIGVDRSLLAEALRRVAREGVTLPANVRAMFGVPEEEPTAPEEPPAAPEEAPVADPLPAIPTQPGPRFTIELPPDARLDLTALTLRTLCPEQAPAPAAPPPPAPKAAAPKPKSPSRENSVDPEDPDESPTHQAVHDPLKTYTKAIGKYPLLSHRQETELAKAIEAGLLAREKLEEPGARLAPKLRVELERLVRLGEQARTGFAHGNLRLVVSIAKRYTGRGLDLMDLIQEGNLGLLHAIEKFDHERGFKFSTYAVQWIRQTILRAIADQSRTVRIPVHAHDTLTALHRAATDLNLDSPHDDLPTVAARAGTTVEEAHKLLSRVRRIVPFEELTEAIGDDALHEEADRSDDGPHRPEPDAYYKDLSPEQVHKILDCLSEREHRVMTLRYGLDGGPQLTLDAIGQDIGVTRERIRQIESMAMSKLRERTLRHTHTHAPAPKPKETPRPEPTPPPAPSPSPDEPPDLADELCVTRKVHHNGRIQVDYQTIDVGMRYIGERVTVLLEEDWFRVLFEGRPIAAAPRRHPAHVPADPDHPRPPKARPAPAGSVRLPRGQVHVSRRVGPTGRIRVDLQTVAVGAHYAGKTVTVVLEENRFRVLYRGRTLAEAKRRLLGR</sequence>
<keyword evidence="1" id="KW-0805">Transcription regulation</keyword>
<evidence type="ECO:0000256" key="2">
    <source>
        <dbReference type="ARBA" id="ARBA00023082"/>
    </source>
</evidence>
<feature type="region of interest" description="Disordered" evidence="5">
    <location>
        <begin position="126"/>
        <end position="173"/>
    </location>
</feature>
<name>A0ABT7J4N6_9ACTN</name>
<dbReference type="InterPro" id="IPR009042">
    <property type="entry name" value="RNA_pol_sigma70_r1_2"/>
</dbReference>
<evidence type="ECO:0000256" key="5">
    <source>
        <dbReference type="SAM" id="MobiDB-lite"/>
    </source>
</evidence>
<dbReference type="RefSeq" id="WP_285435339.1">
    <property type="nucleotide sequence ID" value="NZ_JASJUS010000027.1"/>
</dbReference>
<dbReference type="PROSITE" id="PS00715">
    <property type="entry name" value="SIGMA70_1"/>
    <property type="match status" value="1"/>
</dbReference>
<dbReference type="PRINTS" id="PR00046">
    <property type="entry name" value="SIGMA70FCT"/>
</dbReference>
<dbReference type="Pfam" id="PF04545">
    <property type="entry name" value="Sigma70_r4"/>
    <property type="match status" value="1"/>
</dbReference>
<dbReference type="Pfam" id="PF00140">
    <property type="entry name" value="Sigma70_r1_2"/>
    <property type="match status" value="1"/>
</dbReference>
<evidence type="ECO:0000259" key="6">
    <source>
        <dbReference type="PROSITE" id="PS00715"/>
    </source>
</evidence>
<dbReference type="PANTHER" id="PTHR30603">
    <property type="entry name" value="RNA POLYMERASE SIGMA FACTOR RPO"/>
    <property type="match status" value="1"/>
</dbReference>
<feature type="compositionally biased region" description="Low complexity" evidence="5">
    <location>
        <begin position="83"/>
        <end position="92"/>
    </location>
</feature>
<dbReference type="Gene3D" id="1.10.601.10">
    <property type="entry name" value="RNA Polymerase Primary Sigma Factor"/>
    <property type="match status" value="2"/>
</dbReference>
<dbReference type="InterPro" id="IPR007630">
    <property type="entry name" value="RNA_pol_sigma70_r4"/>
</dbReference>
<feature type="compositionally biased region" description="Basic and acidic residues" evidence="5">
    <location>
        <begin position="374"/>
        <end position="400"/>
    </location>
</feature>
<dbReference type="NCBIfam" id="TIGR02937">
    <property type="entry name" value="sigma70-ECF"/>
    <property type="match status" value="1"/>
</dbReference>
<dbReference type="PANTHER" id="PTHR30603:SF60">
    <property type="entry name" value="RNA POLYMERASE SIGMA FACTOR RPOD"/>
    <property type="match status" value="1"/>
</dbReference>
<dbReference type="InterPro" id="IPR014284">
    <property type="entry name" value="RNA_pol_sigma-70_dom"/>
</dbReference>
<dbReference type="InterPro" id="IPR036388">
    <property type="entry name" value="WH-like_DNA-bd_sf"/>
</dbReference>
<feature type="region of interest" description="Disordered" evidence="5">
    <location>
        <begin position="372"/>
        <end position="400"/>
    </location>
</feature>
<dbReference type="InterPro" id="IPR000943">
    <property type="entry name" value="RNA_pol_sigma70"/>
</dbReference>
<keyword evidence="4" id="KW-0804">Transcription</keyword>
<dbReference type="InterPro" id="IPR007627">
    <property type="entry name" value="RNA_pol_sigma70_r2"/>
</dbReference>
<dbReference type="SUPFAM" id="SSF88659">
    <property type="entry name" value="Sigma3 and sigma4 domains of RNA polymerase sigma factors"/>
    <property type="match status" value="1"/>
</dbReference>
<evidence type="ECO:0000313" key="7">
    <source>
        <dbReference type="EMBL" id="MDL2079836.1"/>
    </source>
</evidence>
<feature type="region of interest" description="Disordered" evidence="5">
    <location>
        <begin position="556"/>
        <end position="582"/>
    </location>
</feature>
<feature type="compositionally biased region" description="Pro residues" evidence="5">
    <location>
        <begin position="481"/>
        <end position="494"/>
    </location>
</feature>
<reference evidence="7 8" key="1">
    <citation type="submission" date="2023-05" db="EMBL/GenBank/DDBJ databases">
        <title>Streptomyces fuscus sp. nov., a brown-black pigment producing actinomyces isolated from dry sand of Sea duck farm.</title>
        <authorList>
            <person name="Xie J."/>
            <person name="Shen N."/>
        </authorList>
    </citation>
    <scope>NUCLEOTIDE SEQUENCE [LARGE SCALE GENOMIC DNA]</scope>
    <source>
        <strain evidence="7 8">GXMU-J15</strain>
    </source>
</reference>
<comment type="caution">
    <text evidence="7">The sequence shown here is derived from an EMBL/GenBank/DDBJ whole genome shotgun (WGS) entry which is preliminary data.</text>
</comment>
<keyword evidence="2" id="KW-0731">Sigma factor</keyword>
<dbReference type="Gene3D" id="1.10.10.10">
    <property type="entry name" value="Winged helix-like DNA-binding domain superfamily/Winged helix DNA-binding domain"/>
    <property type="match status" value="1"/>
</dbReference>
<dbReference type="SUPFAM" id="SSF88946">
    <property type="entry name" value="Sigma2 domain of RNA polymerase sigma factors"/>
    <property type="match status" value="1"/>
</dbReference>
<keyword evidence="3" id="KW-0238">DNA-binding</keyword>
<evidence type="ECO:0000256" key="4">
    <source>
        <dbReference type="ARBA" id="ARBA00023163"/>
    </source>
</evidence>
<accession>A0ABT7J4N6</accession>
<evidence type="ECO:0000313" key="8">
    <source>
        <dbReference type="Proteomes" id="UP001241926"/>
    </source>
</evidence>
<dbReference type="Proteomes" id="UP001241926">
    <property type="component" value="Unassembled WGS sequence"/>
</dbReference>
<dbReference type="EMBL" id="JASJUS010000027">
    <property type="protein sequence ID" value="MDL2079836.1"/>
    <property type="molecule type" value="Genomic_DNA"/>
</dbReference>
<evidence type="ECO:0000256" key="1">
    <source>
        <dbReference type="ARBA" id="ARBA00023015"/>
    </source>
</evidence>
<dbReference type="Pfam" id="PF04542">
    <property type="entry name" value="Sigma70_r2"/>
    <property type="match status" value="1"/>
</dbReference>
<gene>
    <name evidence="7" type="ORF">QNN03_25680</name>
</gene>
<dbReference type="InterPro" id="IPR013324">
    <property type="entry name" value="RNA_pol_sigma_r3/r4-like"/>
</dbReference>
<evidence type="ECO:0000256" key="3">
    <source>
        <dbReference type="ARBA" id="ARBA00023125"/>
    </source>
</evidence>
<feature type="domain" description="RNA polymerase sigma-70" evidence="6">
    <location>
        <begin position="261"/>
        <end position="274"/>
    </location>
</feature>
<protein>
    <submittedName>
        <fullName evidence="7">Sigma-70 family RNA polymerase sigma factor</fullName>
    </submittedName>
</protein>
<feature type="region of interest" description="Disordered" evidence="5">
    <location>
        <begin position="460"/>
        <end position="500"/>
    </location>
</feature>
<keyword evidence="8" id="KW-1185">Reference proteome</keyword>
<dbReference type="CDD" id="cd06171">
    <property type="entry name" value="Sigma70_r4"/>
    <property type="match status" value="1"/>
</dbReference>